<dbReference type="Proteomes" id="UP000683360">
    <property type="component" value="Unassembled WGS sequence"/>
</dbReference>
<sequence>MARMSIEKRESLHFYKYLCQKIGSEKVVKTRRLICVISDIGQGEKMMTSGSKGEGLDLNGSDFDAMIIDPNFKVYQSESEVQDDCFAIPLIMNTEETQPCFTQLWSLNHNIQTIPNVLQKHHRGYVLSGELFKLCYKNFSDVKFPALYSGKIHGPCISDKNDTLDIAWQSLQRLKYVQWILSDCGTIIFEPESLNTIIFCGIGYQLIGETYIARHTFRVAAKLDKLNSTSAASRLFSLTS</sequence>
<dbReference type="OrthoDB" id="6101167at2759"/>
<accession>A0A8S3SBM5</accession>
<dbReference type="EMBL" id="CAJPWZ010001457">
    <property type="protein sequence ID" value="CAG2215840.1"/>
    <property type="molecule type" value="Genomic_DNA"/>
</dbReference>
<name>A0A8S3SBM5_MYTED</name>
<dbReference type="AlphaFoldDB" id="A0A8S3SBM5"/>
<evidence type="ECO:0000313" key="1">
    <source>
        <dbReference type="EMBL" id="CAG2215840.1"/>
    </source>
</evidence>
<keyword evidence="2" id="KW-1185">Reference proteome</keyword>
<comment type="caution">
    <text evidence="1">The sequence shown here is derived from an EMBL/GenBank/DDBJ whole genome shotgun (WGS) entry which is preliminary data.</text>
</comment>
<evidence type="ECO:0000313" key="2">
    <source>
        <dbReference type="Proteomes" id="UP000683360"/>
    </source>
</evidence>
<gene>
    <name evidence="1" type="ORF">MEDL_29605</name>
</gene>
<reference evidence="1" key="1">
    <citation type="submission" date="2021-03" db="EMBL/GenBank/DDBJ databases">
        <authorList>
            <person name="Bekaert M."/>
        </authorList>
    </citation>
    <scope>NUCLEOTIDE SEQUENCE</scope>
</reference>
<organism evidence="1 2">
    <name type="scientific">Mytilus edulis</name>
    <name type="common">Blue mussel</name>
    <dbReference type="NCBI Taxonomy" id="6550"/>
    <lineage>
        <taxon>Eukaryota</taxon>
        <taxon>Metazoa</taxon>
        <taxon>Spiralia</taxon>
        <taxon>Lophotrochozoa</taxon>
        <taxon>Mollusca</taxon>
        <taxon>Bivalvia</taxon>
        <taxon>Autobranchia</taxon>
        <taxon>Pteriomorphia</taxon>
        <taxon>Mytilida</taxon>
        <taxon>Mytiloidea</taxon>
        <taxon>Mytilidae</taxon>
        <taxon>Mytilinae</taxon>
        <taxon>Mytilus</taxon>
    </lineage>
</organism>
<proteinExistence type="predicted"/>
<protein>
    <submittedName>
        <fullName evidence="1">Uncharacterized protein</fullName>
    </submittedName>
</protein>